<comment type="function">
    <text evidence="10 11">Component of the FACT complex, a general chromatin factor that acts to reorganize nucleosomes. The FACT complex is involved in multiple processes that require DNA as a template such as mRNA elongation, DNA replication and DNA repair. During transcription elongation the FACT complex acts as a histone chaperone that both destabilizes and restores nucleosomal structure. It facilitates the passage of RNA polymerase II and transcription by promoting the dissociation of one histone H2A-H2B dimer from the nucleosome, then subsequently promotes the reestablishment of the nucleosome following the passage of RNA polymerase II.</text>
</comment>
<dbReference type="GO" id="GO:0005694">
    <property type="term" value="C:chromosome"/>
    <property type="evidence" value="ECO:0007669"/>
    <property type="project" value="UniProtKB-SubCell"/>
</dbReference>
<evidence type="ECO:0000256" key="2">
    <source>
        <dbReference type="ARBA" id="ARBA00010060"/>
    </source>
</evidence>
<dbReference type="InParanoid" id="A0A369J808"/>
<evidence type="ECO:0000256" key="6">
    <source>
        <dbReference type="ARBA" id="ARBA00023015"/>
    </source>
</evidence>
<proteinExistence type="inferred from homology"/>
<evidence type="ECO:0000256" key="12">
    <source>
        <dbReference type="SAM" id="MobiDB-lite"/>
    </source>
</evidence>
<dbReference type="EMBL" id="LUEZ02000124">
    <property type="protein sequence ID" value="RDB16555.1"/>
    <property type="molecule type" value="Genomic_DNA"/>
</dbReference>
<dbReference type="Proteomes" id="UP000076154">
    <property type="component" value="Unassembled WGS sequence"/>
</dbReference>
<name>A0A369J808_HYPMA</name>
<keyword evidence="7 11" id="KW-0804">Transcription</keyword>
<evidence type="ECO:0000259" key="13">
    <source>
        <dbReference type="SMART" id="SM01287"/>
    </source>
</evidence>
<dbReference type="Gene3D" id="2.30.29.150">
    <property type="match status" value="1"/>
</dbReference>
<dbReference type="Gene3D" id="2.30.29.30">
    <property type="entry name" value="Pleckstrin-homology domain (PH domain)/Phosphotyrosine-binding domain (PTB)"/>
    <property type="match status" value="1"/>
</dbReference>
<keyword evidence="8 11" id="KW-0234">DNA repair</keyword>
<evidence type="ECO:0000313" key="14">
    <source>
        <dbReference type="EMBL" id="RDB16555.1"/>
    </source>
</evidence>
<keyword evidence="6 11" id="KW-0805">Transcription regulation</keyword>
<dbReference type="InterPro" id="IPR050454">
    <property type="entry name" value="RTT106/SSRP1_HistChap/FACT"/>
</dbReference>
<dbReference type="AlphaFoldDB" id="A0A369J808"/>
<evidence type="ECO:0000256" key="7">
    <source>
        <dbReference type="ARBA" id="ARBA00023163"/>
    </source>
</evidence>
<reference evidence="14" key="1">
    <citation type="submission" date="2018-04" db="EMBL/GenBank/DDBJ databases">
        <title>Whole genome sequencing of Hypsizygus marmoreus.</title>
        <authorList>
            <person name="Choi I.-G."/>
            <person name="Min B."/>
            <person name="Kim J.-G."/>
            <person name="Kim S."/>
            <person name="Oh Y.-L."/>
            <person name="Kong W.-S."/>
            <person name="Park H."/>
            <person name="Jeong J."/>
            <person name="Song E.-S."/>
        </authorList>
    </citation>
    <scope>NUCLEOTIDE SEQUENCE [LARGE SCALE GENOMIC DNA]</scope>
    <source>
        <strain evidence="14">51987-8</strain>
    </source>
</reference>
<evidence type="ECO:0000256" key="9">
    <source>
        <dbReference type="ARBA" id="ARBA00023242"/>
    </source>
</evidence>
<dbReference type="GO" id="GO:0031491">
    <property type="term" value="F:nucleosome binding"/>
    <property type="evidence" value="ECO:0007669"/>
    <property type="project" value="TreeGrafter"/>
</dbReference>
<dbReference type="GO" id="GO:0005634">
    <property type="term" value="C:nucleus"/>
    <property type="evidence" value="ECO:0007669"/>
    <property type="project" value="UniProtKB-SubCell"/>
</dbReference>
<evidence type="ECO:0000256" key="8">
    <source>
        <dbReference type="ARBA" id="ARBA00023204"/>
    </source>
</evidence>
<dbReference type="Pfam" id="PF08512">
    <property type="entry name" value="Rttp106-like_middle"/>
    <property type="match status" value="1"/>
</dbReference>
<accession>A0A369J808</accession>
<dbReference type="PANTHER" id="PTHR45849:SF3">
    <property type="entry name" value="HISTONE CHAPERONE RTT106"/>
    <property type="match status" value="1"/>
</dbReference>
<dbReference type="GO" id="GO:0006281">
    <property type="term" value="P:DNA repair"/>
    <property type="evidence" value="ECO:0007669"/>
    <property type="project" value="UniProtKB-KW"/>
</dbReference>
<keyword evidence="4 11" id="KW-0235">DNA replication</keyword>
<comment type="similarity">
    <text evidence="1">Belongs to the RTT106 family.</text>
</comment>
<keyword evidence="5 11" id="KW-0227">DNA damage</keyword>
<sequence length="400" mass="44898">MGLQMQPSISIASIPIIHPPCPPRPNGTMTESRDNNPGFLSSEEAEPRLPLMRTSENITPSNGASNPISIVSKTVISGNSKVPVFSLKDISFVVPRSRRTLHMYREFLRIPANQPGSDLNKIDYQNINRFFLLPVDAQSVLLVLALISPVKEKNKDYQYVVMEFNPLPKKCRHLTGELKLTYEEISKHEGSTKSYDGPAFEVVYDVLAILSGKAPRLLDLDENKHFRVMANYPGTDRRGLFFLDHGLVFVSKQVTFADFTNINFVELSSCSRMAKSFDMLVVQKSGLKIKFEQISVESFKQIRRFWKKRDLLKEAGLPRNVDHNSKDPSVSLVQLLGADYRQVGEMLDTPRPSKGGAPLKPVSNTSSKENNANGIGHGKVKRRRDHACVNASMPSKKMRE</sequence>
<evidence type="ECO:0000256" key="11">
    <source>
        <dbReference type="RuleBase" id="RU364013"/>
    </source>
</evidence>
<dbReference type="SMART" id="SM01287">
    <property type="entry name" value="Rtt106"/>
    <property type="match status" value="1"/>
</dbReference>
<feature type="compositionally biased region" description="Polar residues" evidence="12">
    <location>
        <begin position="362"/>
        <end position="373"/>
    </location>
</feature>
<dbReference type="InterPro" id="IPR000969">
    <property type="entry name" value="SSRP1/POB3"/>
</dbReference>
<comment type="caution">
    <text evidence="14">The sequence shown here is derived from an EMBL/GenBank/DDBJ whole genome shotgun (WGS) entry which is preliminary data.</text>
</comment>
<dbReference type="PRINTS" id="PR00887">
    <property type="entry name" value="SSRCOGNITION"/>
</dbReference>
<dbReference type="InterPro" id="IPR013719">
    <property type="entry name" value="RTT106/SPT16-like_middle_dom"/>
</dbReference>
<dbReference type="STRING" id="39966.A0A369J808"/>
<keyword evidence="15" id="KW-1185">Reference proteome</keyword>
<evidence type="ECO:0000256" key="10">
    <source>
        <dbReference type="ARBA" id="ARBA00025370"/>
    </source>
</evidence>
<organism evidence="14 15">
    <name type="scientific">Hypsizygus marmoreus</name>
    <name type="common">White beech mushroom</name>
    <name type="synonym">Agaricus marmoreus</name>
    <dbReference type="NCBI Taxonomy" id="39966"/>
    <lineage>
        <taxon>Eukaryota</taxon>
        <taxon>Fungi</taxon>
        <taxon>Dikarya</taxon>
        <taxon>Basidiomycota</taxon>
        <taxon>Agaricomycotina</taxon>
        <taxon>Agaricomycetes</taxon>
        <taxon>Agaricomycetidae</taxon>
        <taxon>Agaricales</taxon>
        <taxon>Tricholomatineae</taxon>
        <taxon>Lyophyllaceae</taxon>
        <taxon>Hypsizygus</taxon>
    </lineage>
</organism>
<comment type="similarity">
    <text evidence="2 11">Belongs to the SSRP1 family.</text>
</comment>
<dbReference type="SUPFAM" id="SSF50729">
    <property type="entry name" value="PH domain-like"/>
    <property type="match status" value="1"/>
</dbReference>
<feature type="region of interest" description="Disordered" evidence="12">
    <location>
        <begin position="14"/>
        <end position="42"/>
    </location>
</feature>
<dbReference type="Pfam" id="PF21103">
    <property type="entry name" value="PH1_SSRP1-like"/>
    <property type="match status" value="1"/>
</dbReference>
<dbReference type="InterPro" id="IPR011993">
    <property type="entry name" value="PH-like_dom_sf"/>
</dbReference>
<feature type="domain" description="Histone chaperone RTT106/FACT complex subunit SPT16-like middle" evidence="13">
    <location>
        <begin position="225"/>
        <end position="316"/>
    </location>
</feature>
<feature type="region of interest" description="Disordered" evidence="12">
    <location>
        <begin position="346"/>
        <end position="400"/>
    </location>
</feature>
<dbReference type="InterPro" id="IPR048993">
    <property type="entry name" value="SSRP1-like_PH1"/>
</dbReference>
<keyword evidence="9 11" id="KW-0539">Nucleus</keyword>
<evidence type="ECO:0000256" key="4">
    <source>
        <dbReference type="ARBA" id="ARBA00022705"/>
    </source>
</evidence>
<dbReference type="GO" id="GO:0042393">
    <property type="term" value="F:histone binding"/>
    <property type="evidence" value="ECO:0007669"/>
    <property type="project" value="TreeGrafter"/>
</dbReference>
<dbReference type="PANTHER" id="PTHR45849">
    <property type="entry name" value="FACT COMPLEX SUBUNIT SSRP1"/>
    <property type="match status" value="1"/>
</dbReference>
<evidence type="ECO:0000256" key="1">
    <source>
        <dbReference type="ARBA" id="ARBA00006159"/>
    </source>
</evidence>
<dbReference type="GO" id="GO:0003677">
    <property type="term" value="F:DNA binding"/>
    <property type="evidence" value="ECO:0007669"/>
    <property type="project" value="InterPro"/>
</dbReference>
<evidence type="ECO:0000256" key="5">
    <source>
        <dbReference type="ARBA" id="ARBA00022763"/>
    </source>
</evidence>
<comment type="subcellular location">
    <subcellularLocation>
        <location evidence="11">Nucleus</location>
    </subcellularLocation>
    <subcellularLocation>
        <location evidence="11">Chromosome</location>
    </subcellularLocation>
</comment>
<keyword evidence="3 11" id="KW-0158">Chromosome</keyword>
<protein>
    <recommendedName>
        <fullName evidence="11">FACT complex subunit POB3</fullName>
    </recommendedName>
</protein>
<evidence type="ECO:0000313" key="15">
    <source>
        <dbReference type="Proteomes" id="UP000076154"/>
    </source>
</evidence>
<gene>
    <name evidence="14" type="primary">POB3_0</name>
    <name evidence="14" type="ORF">Hypma_002769</name>
</gene>
<evidence type="ECO:0000256" key="3">
    <source>
        <dbReference type="ARBA" id="ARBA00022454"/>
    </source>
</evidence>
<dbReference type="OrthoDB" id="498543at2759"/>
<dbReference type="GO" id="GO:0006260">
    <property type="term" value="P:DNA replication"/>
    <property type="evidence" value="ECO:0007669"/>
    <property type="project" value="UniProtKB-KW"/>
</dbReference>